<evidence type="ECO:0000256" key="4">
    <source>
        <dbReference type="ARBA" id="ARBA00023004"/>
    </source>
</evidence>
<dbReference type="Pfam" id="PF00210">
    <property type="entry name" value="Ferritin"/>
    <property type="match status" value="1"/>
</dbReference>
<dbReference type="SUPFAM" id="SSF47240">
    <property type="entry name" value="Ferritin-like"/>
    <property type="match status" value="1"/>
</dbReference>
<dbReference type="InterPro" id="IPR001519">
    <property type="entry name" value="Ferritin"/>
</dbReference>
<dbReference type="InterPro" id="IPR009078">
    <property type="entry name" value="Ferritin-like_SF"/>
</dbReference>
<dbReference type="Proteomes" id="UP001485043">
    <property type="component" value="Unassembled WGS sequence"/>
</dbReference>
<comment type="function">
    <text evidence="9">Stores iron in a soluble, non-toxic, readily available form. Important for iron homeostasis. Iron is taken up in the ferrous form and deposited as ferric hydroxides after oxidation.</text>
</comment>
<evidence type="ECO:0000256" key="2">
    <source>
        <dbReference type="ARBA" id="ARBA00022434"/>
    </source>
</evidence>
<dbReference type="PANTHER" id="PTHR11431:SF75">
    <property type="entry name" value="FERRITIN"/>
    <property type="match status" value="1"/>
</dbReference>
<dbReference type="PROSITE" id="PS50905">
    <property type="entry name" value="FERRITIN_LIKE"/>
    <property type="match status" value="1"/>
</dbReference>
<proteinExistence type="inferred from homology"/>
<organism evidence="11 12">
    <name type="scientific">Apatococcus fuscideae</name>
    <dbReference type="NCBI Taxonomy" id="2026836"/>
    <lineage>
        <taxon>Eukaryota</taxon>
        <taxon>Viridiplantae</taxon>
        <taxon>Chlorophyta</taxon>
        <taxon>core chlorophytes</taxon>
        <taxon>Trebouxiophyceae</taxon>
        <taxon>Chlorellales</taxon>
        <taxon>Chlorellaceae</taxon>
        <taxon>Apatococcus</taxon>
    </lineage>
</organism>
<dbReference type="EMBL" id="JALJOV010000976">
    <property type="protein sequence ID" value="KAK9857223.1"/>
    <property type="molecule type" value="Genomic_DNA"/>
</dbReference>
<keyword evidence="4 8" id="KW-0408">Iron</keyword>
<keyword evidence="12" id="KW-1185">Reference proteome</keyword>
<protein>
    <recommendedName>
        <fullName evidence="9">Ferritin</fullName>
        <ecNumber evidence="9">1.16.3.1</ecNumber>
    </recommendedName>
</protein>
<dbReference type="GO" id="GO:0005737">
    <property type="term" value="C:cytoplasm"/>
    <property type="evidence" value="ECO:0007669"/>
    <property type="project" value="TreeGrafter"/>
</dbReference>
<dbReference type="GO" id="GO:0008198">
    <property type="term" value="F:ferrous iron binding"/>
    <property type="evidence" value="ECO:0007669"/>
    <property type="project" value="TreeGrafter"/>
</dbReference>
<feature type="domain" description="Ferritin-like diiron" evidence="10">
    <location>
        <begin position="78"/>
        <end position="185"/>
    </location>
</feature>
<dbReference type="Gene3D" id="1.20.1260.10">
    <property type="match status" value="1"/>
</dbReference>
<comment type="catalytic activity">
    <reaction evidence="7 9">
        <text>4 Fe(2+) + O2 + 4 H(+) = 4 Fe(3+) + 2 H2O</text>
        <dbReference type="Rhea" id="RHEA:11148"/>
        <dbReference type="ChEBI" id="CHEBI:15377"/>
        <dbReference type="ChEBI" id="CHEBI:15378"/>
        <dbReference type="ChEBI" id="CHEBI:15379"/>
        <dbReference type="ChEBI" id="CHEBI:29033"/>
        <dbReference type="ChEBI" id="CHEBI:29034"/>
        <dbReference type="EC" id="1.16.3.1"/>
    </reaction>
</comment>
<dbReference type="InterPro" id="IPR008331">
    <property type="entry name" value="Ferritin_DPS_dom"/>
</dbReference>
<keyword evidence="3 8" id="KW-0479">Metal-binding</keyword>
<dbReference type="GO" id="GO:0006879">
    <property type="term" value="P:intracellular iron ion homeostasis"/>
    <property type="evidence" value="ECO:0007669"/>
    <property type="project" value="UniProtKB-KW"/>
</dbReference>
<evidence type="ECO:0000259" key="10">
    <source>
        <dbReference type="PROSITE" id="PS50905"/>
    </source>
</evidence>
<evidence type="ECO:0000313" key="12">
    <source>
        <dbReference type="Proteomes" id="UP001485043"/>
    </source>
</evidence>
<evidence type="ECO:0000256" key="3">
    <source>
        <dbReference type="ARBA" id="ARBA00022723"/>
    </source>
</evidence>
<evidence type="ECO:0000256" key="6">
    <source>
        <dbReference type="ARBA" id="ARBA00026060"/>
    </source>
</evidence>
<accession>A0AAW1SS85</accession>
<dbReference type="GO" id="GO:0008199">
    <property type="term" value="F:ferric iron binding"/>
    <property type="evidence" value="ECO:0007669"/>
    <property type="project" value="InterPro"/>
</dbReference>
<dbReference type="PANTHER" id="PTHR11431">
    <property type="entry name" value="FERRITIN"/>
    <property type="match status" value="1"/>
</dbReference>
<comment type="caution">
    <text evidence="11">The sequence shown here is derived from an EMBL/GenBank/DDBJ whole genome shotgun (WGS) entry which is preliminary data.</text>
</comment>
<evidence type="ECO:0000256" key="7">
    <source>
        <dbReference type="ARBA" id="ARBA00047990"/>
    </source>
</evidence>
<dbReference type="EC" id="1.16.3.1" evidence="9"/>
<dbReference type="InterPro" id="IPR009040">
    <property type="entry name" value="Ferritin-like_diiron"/>
</dbReference>
<dbReference type="GO" id="GO:0006826">
    <property type="term" value="P:iron ion transport"/>
    <property type="evidence" value="ECO:0007669"/>
    <property type="project" value="InterPro"/>
</dbReference>
<dbReference type="GO" id="GO:0004322">
    <property type="term" value="F:ferroxidase activity"/>
    <property type="evidence" value="ECO:0007669"/>
    <property type="project" value="UniProtKB-EC"/>
</dbReference>
<gene>
    <name evidence="11" type="ORF">WJX84_000986</name>
</gene>
<comment type="similarity">
    <text evidence="1 9">Belongs to the ferritin family.</text>
</comment>
<sequence length="185" mass="20572">MQALASGRVTPVALQRNAQPLRTPVAKRVSQATTATKKAMEKGEQATISFSPFDEVTTELANVEQSEMSVPEDNFSRVNYHRECEYAVNEQINIEYNLSYVYHSMASYFNRDNVGLPGLTSYFRAESLDERGHAQMLMDFQASRGGNVSSWPTSLPPQSDYANAEKGDALNAMELALSLEKAQLH</sequence>
<evidence type="ECO:0000256" key="5">
    <source>
        <dbReference type="ARBA" id="ARBA00025111"/>
    </source>
</evidence>
<dbReference type="AlphaFoldDB" id="A0AAW1SS85"/>
<feature type="binding site" evidence="8">
    <location>
        <position position="95"/>
    </location>
    <ligand>
        <name>Fe cation</name>
        <dbReference type="ChEBI" id="CHEBI:24875"/>
        <label>1</label>
    </ligand>
</feature>
<evidence type="ECO:0000313" key="11">
    <source>
        <dbReference type="EMBL" id="KAK9857223.1"/>
    </source>
</evidence>
<feature type="binding site" evidence="8">
    <location>
        <position position="180"/>
    </location>
    <ligand>
        <name>Fe cation</name>
        <dbReference type="ChEBI" id="CHEBI:24875"/>
        <label>1</label>
    </ligand>
</feature>
<reference evidence="11 12" key="1">
    <citation type="journal article" date="2024" name="Nat. Commun.">
        <title>Phylogenomics reveals the evolutionary origins of lichenization in chlorophyte algae.</title>
        <authorList>
            <person name="Puginier C."/>
            <person name="Libourel C."/>
            <person name="Otte J."/>
            <person name="Skaloud P."/>
            <person name="Haon M."/>
            <person name="Grisel S."/>
            <person name="Petersen M."/>
            <person name="Berrin J.G."/>
            <person name="Delaux P.M."/>
            <person name="Dal Grande F."/>
            <person name="Keller J."/>
        </authorList>
    </citation>
    <scope>NUCLEOTIDE SEQUENCE [LARGE SCALE GENOMIC DNA]</scope>
    <source>
        <strain evidence="11 12">SAG 2523</strain>
    </source>
</reference>
<feature type="binding site" evidence="8">
    <location>
        <position position="130"/>
    </location>
    <ligand>
        <name>Fe cation</name>
        <dbReference type="ChEBI" id="CHEBI:24875"/>
        <label>1</label>
    </ligand>
</feature>
<comment type="function">
    <text evidence="5">Stores iron in a soluble, non-toxic, readily available form. Important for iron homeostasis. Has ferroxidase activity. Iron is taken up in the ferrous form and deposited as ferric hydroxides after oxidation.</text>
</comment>
<keyword evidence="2 9" id="KW-0409">Iron storage</keyword>
<dbReference type="CDD" id="cd01056">
    <property type="entry name" value="Euk_Ferritin"/>
    <property type="match status" value="1"/>
</dbReference>
<feature type="binding site" evidence="8">
    <location>
        <position position="133"/>
    </location>
    <ligand>
        <name>Fe cation</name>
        <dbReference type="ChEBI" id="CHEBI:24875"/>
        <label>1</label>
    </ligand>
</feature>
<evidence type="ECO:0000256" key="1">
    <source>
        <dbReference type="ARBA" id="ARBA00007513"/>
    </source>
</evidence>
<name>A0AAW1SS85_9CHLO</name>
<evidence type="ECO:0000256" key="8">
    <source>
        <dbReference type="PIRSR" id="PIRSR601519-1"/>
    </source>
</evidence>
<keyword evidence="9" id="KW-0560">Oxidoreductase</keyword>
<evidence type="ECO:0000256" key="9">
    <source>
        <dbReference type="RuleBase" id="RU361145"/>
    </source>
</evidence>
<comment type="subunit">
    <text evidence="6">Oligomer of 24 subunits. There are two types of subunits: L (light) chain and H (heavy) chain. The major chain can be light or heavy, depending on the species and tissue type. The functional molecule forms a roughly spherical shell with a diameter of 12 nm and contains a central cavity into which the insoluble mineral iron core is deposited.</text>
</comment>
<dbReference type="InterPro" id="IPR012347">
    <property type="entry name" value="Ferritin-like"/>
</dbReference>